<keyword evidence="4" id="KW-0119">Carbohydrate metabolism</keyword>
<protein>
    <submittedName>
        <fullName evidence="7">N-acetylglucosamine-6-phosphate deacetylase</fullName>
        <ecNumber evidence="7">3.5.1.25</ecNumber>
    </submittedName>
</protein>
<evidence type="ECO:0000313" key="7">
    <source>
        <dbReference type="EMBL" id="WCZ33183.1"/>
    </source>
</evidence>
<gene>
    <name evidence="7" type="primary">nagA</name>
    <name evidence="7" type="ORF">CMASS_08850</name>
</gene>
<dbReference type="Proteomes" id="UP001220064">
    <property type="component" value="Chromosome"/>
</dbReference>
<accession>A0ABY7UAA6</accession>
<feature type="region of interest" description="Disordered" evidence="5">
    <location>
        <begin position="37"/>
        <end position="65"/>
    </location>
</feature>
<feature type="domain" description="Amidohydrolase-related" evidence="6">
    <location>
        <begin position="71"/>
        <end position="407"/>
    </location>
</feature>
<comment type="similarity">
    <text evidence="1 4">Belongs to the metallo-dependent hydrolases superfamily. NagA family.</text>
</comment>
<dbReference type="GO" id="GO:0008448">
    <property type="term" value="F:N-acetylglucosamine-6-phosphate deacetylase activity"/>
    <property type="evidence" value="ECO:0007669"/>
    <property type="project" value="UniProtKB-EC"/>
</dbReference>
<dbReference type="InterPro" id="IPR032466">
    <property type="entry name" value="Metal_Hydrolase"/>
</dbReference>
<evidence type="ECO:0000256" key="2">
    <source>
        <dbReference type="ARBA" id="ARBA00022723"/>
    </source>
</evidence>
<dbReference type="PANTHER" id="PTHR11113:SF14">
    <property type="entry name" value="N-ACETYLGLUCOSAMINE-6-PHOSPHATE DEACETYLASE"/>
    <property type="match status" value="1"/>
</dbReference>
<dbReference type="SUPFAM" id="SSF51556">
    <property type="entry name" value="Metallo-dependent hydrolases"/>
    <property type="match status" value="1"/>
</dbReference>
<dbReference type="EC" id="3.5.1.25" evidence="7"/>
<reference evidence="7 8" key="1">
    <citation type="submission" date="2020-10" db="EMBL/GenBank/DDBJ databases">
        <title>Complete genome sequence of Corynebacterium massiliense DSM 45435, type strain of Corynebacterium massiliense.</title>
        <authorList>
            <person name="Busche T."/>
            <person name="Kalinowski J."/>
            <person name="Ruckert C."/>
        </authorList>
    </citation>
    <scope>NUCLEOTIDE SEQUENCE [LARGE SCALE GENOMIC DNA]</scope>
    <source>
        <strain evidence="7 8">DSM 45435</strain>
    </source>
</reference>
<dbReference type="EMBL" id="CP063189">
    <property type="protein sequence ID" value="WCZ33183.1"/>
    <property type="molecule type" value="Genomic_DNA"/>
</dbReference>
<feature type="compositionally biased region" description="Low complexity" evidence="5">
    <location>
        <begin position="37"/>
        <end position="57"/>
    </location>
</feature>
<evidence type="ECO:0000256" key="3">
    <source>
        <dbReference type="ARBA" id="ARBA00022801"/>
    </source>
</evidence>
<name>A0ABY7UAA6_9CORY</name>
<dbReference type="RefSeq" id="WP_027018674.1">
    <property type="nucleotide sequence ID" value="NZ_ATVG01000006.1"/>
</dbReference>
<organism evidence="7 8">
    <name type="scientific">Corynebacterium massiliense DSM 45435</name>
    <dbReference type="NCBI Taxonomy" id="1121364"/>
    <lineage>
        <taxon>Bacteria</taxon>
        <taxon>Bacillati</taxon>
        <taxon>Actinomycetota</taxon>
        <taxon>Actinomycetes</taxon>
        <taxon>Mycobacteriales</taxon>
        <taxon>Corynebacteriaceae</taxon>
        <taxon>Corynebacterium</taxon>
    </lineage>
</organism>
<keyword evidence="2" id="KW-0479">Metal-binding</keyword>
<sequence>MSQAHSLYGRVVTDREDLSFARIDIDSAGVVTAVEPMEPAETGEPAEPGEPADASSAGPDSVESGPRRVLIVPGLVDLHNHGGARGAFPTGTEKECRAAANFHRSQGTTALLASFVSGTEDELARQLDVVHPLVADGTLAGVHLEGPFVNAAKCGAQSPDRVIDGDPAMLERLIEAGQGTVKQVTFAPETPHADGLIEVCARHGVIVSLGHTAADYETTLNVIDAACAAGATVTATHLFNAMTPLHHRAPGAAAALLGAARRGKVACEVIGDGVHLHDGMVDLAAAAAPEGTLLVTDAMEAAGMPDGSYRLGPLDVTVTGGVARLTTADGQPGAIAGGTSTLMQQLHRFASRHGYTAAVRAASTRPAGVLGLAEDRGIVVGQPADLAVVDVTDAARPEVTRVFAAGREFSRG</sequence>
<keyword evidence="8" id="KW-1185">Reference proteome</keyword>
<dbReference type="PANTHER" id="PTHR11113">
    <property type="entry name" value="N-ACETYLGLUCOSAMINE-6-PHOSPHATE DEACETYLASE"/>
    <property type="match status" value="1"/>
</dbReference>
<evidence type="ECO:0000256" key="5">
    <source>
        <dbReference type="SAM" id="MobiDB-lite"/>
    </source>
</evidence>
<dbReference type="Pfam" id="PF01979">
    <property type="entry name" value="Amidohydro_1"/>
    <property type="match status" value="1"/>
</dbReference>
<proteinExistence type="inferred from homology"/>
<dbReference type="InterPro" id="IPR006680">
    <property type="entry name" value="Amidohydro-rel"/>
</dbReference>
<evidence type="ECO:0000259" key="6">
    <source>
        <dbReference type="Pfam" id="PF01979"/>
    </source>
</evidence>
<evidence type="ECO:0000313" key="8">
    <source>
        <dbReference type="Proteomes" id="UP001220064"/>
    </source>
</evidence>
<evidence type="ECO:0000256" key="1">
    <source>
        <dbReference type="ARBA" id="ARBA00010716"/>
    </source>
</evidence>
<dbReference type="Gene3D" id="3.20.20.140">
    <property type="entry name" value="Metal-dependent hydrolases"/>
    <property type="match status" value="1"/>
</dbReference>
<dbReference type="PIRSF" id="PIRSF038994">
    <property type="entry name" value="NagA"/>
    <property type="match status" value="1"/>
</dbReference>
<evidence type="ECO:0000256" key="4">
    <source>
        <dbReference type="PIRNR" id="PIRNR038994"/>
    </source>
</evidence>
<dbReference type="InterPro" id="IPR003764">
    <property type="entry name" value="GlcNAc_6-P_deAcase"/>
</dbReference>
<keyword evidence="3 4" id="KW-0378">Hydrolase</keyword>